<dbReference type="EMBL" id="UINC01055585">
    <property type="protein sequence ID" value="SVB74635.1"/>
    <property type="molecule type" value="Genomic_DNA"/>
</dbReference>
<dbReference type="InterPro" id="IPR026881">
    <property type="entry name" value="WYL_dom"/>
</dbReference>
<evidence type="ECO:0000259" key="2">
    <source>
        <dbReference type="Pfam" id="PF25583"/>
    </source>
</evidence>
<sequence length="290" mass="31884">MARAFDYPVATLVADLTEVVNFVTGDRYGLYGDLVFDVAVADGRVWVNRNDLLGRPLSVDRVALVSAVAAGRAVVSQLPVDEDPDAEMDPLARAVAKLSVALGAGSESVEVRLRSSTDGYLEILQEAILEGRCVELTYHSYGRDVETTRVVEPHRCLYDGFWYLTAYCRLARAMRSFRLDRVRNAVAVDESFSPPGDPEASMDGIPVDGSIPEVVLDLDDSARWVAEQYPNRGTEEVDGGLRVVIPVTAERWLERLLLRLGPAARIGEAPKGQGDELRHAAAIRILARYR</sequence>
<gene>
    <name evidence="3" type="ORF">METZ01_LOCUS227489</name>
</gene>
<dbReference type="InterPro" id="IPR051534">
    <property type="entry name" value="CBASS_pafABC_assoc_protein"/>
</dbReference>
<reference evidence="3" key="1">
    <citation type="submission" date="2018-05" db="EMBL/GenBank/DDBJ databases">
        <authorList>
            <person name="Lanie J.A."/>
            <person name="Ng W.-L."/>
            <person name="Kazmierczak K.M."/>
            <person name="Andrzejewski T.M."/>
            <person name="Davidsen T.M."/>
            <person name="Wayne K.J."/>
            <person name="Tettelin H."/>
            <person name="Glass J.I."/>
            <person name="Rusch D."/>
            <person name="Podicherti R."/>
            <person name="Tsui H.-C.T."/>
            <person name="Winkler M.E."/>
        </authorList>
    </citation>
    <scope>NUCLEOTIDE SEQUENCE</scope>
</reference>
<dbReference type="PROSITE" id="PS52050">
    <property type="entry name" value="WYL"/>
    <property type="match status" value="1"/>
</dbReference>
<feature type="domain" description="WCX" evidence="2">
    <location>
        <begin position="213"/>
        <end position="268"/>
    </location>
</feature>
<proteinExistence type="predicted"/>
<evidence type="ECO:0000313" key="3">
    <source>
        <dbReference type="EMBL" id="SVB74635.1"/>
    </source>
</evidence>
<feature type="domain" description="WYL" evidence="1">
    <location>
        <begin position="120"/>
        <end position="185"/>
    </location>
</feature>
<dbReference type="Pfam" id="PF13280">
    <property type="entry name" value="WYL"/>
    <property type="match status" value="1"/>
</dbReference>
<organism evidence="3">
    <name type="scientific">marine metagenome</name>
    <dbReference type="NCBI Taxonomy" id="408172"/>
    <lineage>
        <taxon>unclassified sequences</taxon>
        <taxon>metagenomes</taxon>
        <taxon>ecological metagenomes</taxon>
    </lineage>
</organism>
<dbReference type="InterPro" id="IPR057727">
    <property type="entry name" value="WCX_dom"/>
</dbReference>
<dbReference type="AlphaFoldDB" id="A0A382GIQ5"/>
<protein>
    <submittedName>
        <fullName evidence="3">Uncharacterized protein</fullName>
    </submittedName>
</protein>
<accession>A0A382GIQ5</accession>
<name>A0A382GIQ5_9ZZZZ</name>
<dbReference type="InterPro" id="IPR028349">
    <property type="entry name" value="PafC-like"/>
</dbReference>
<dbReference type="PANTHER" id="PTHR34580:SF1">
    <property type="entry name" value="PROTEIN PAFC"/>
    <property type="match status" value="1"/>
</dbReference>
<dbReference type="Pfam" id="PF25583">
    <property type="entry name" value="WCX"/>
    <property type="match status" value="1"/>
</dbReference>
<evidence type="ECO:0000259" key="1">
    <source>
        <dbReference type="Pfam" id="PF13280"/>
    </source>
</evidence>
<dbReference type="PIRSF" id="PIRSF016838">
    <property type="entry name" value="PafC"/>
    <property type="match status" value="1"/>
</dbReference>
<dbReference type="PANTHER" id="PTHR34580">
    <property type="match status" value="1"/>
</dbReference>